<dbReference type="GO" id="GO:0005680">
    <property type="term" value="C:anaphase-promoting complex"/>
    <property type="evidence" value="ECO:0007669"/>
    <property type="project" value="InterPro"/>
</dbReference>
<dbReference type="GO" id="GO:0008270">
    <property type="term" value="F:zinc ion binding"/>
    <property type="evidence" value="ECO:0007669"/>
    <property type="project" value="UniProtKB-KW"/>
</dbReference>
<evidence type="ECO:0000256" key="9">
    <source>
        <dbReference type="ARBA" id="ARBA00023306"/>
    </source>
</evidence>
<evidence type="ECO:0000313" key="13">
    <source>
        <dbReference type="Proteomes" id="UP000078046"/>
    </source>
</evidence>
<dbReference type="CDD" id="cd16456">
    <property type="entry name" value="RING-H2_APC11"/>
    <property type="match status" value="1"/>
</dbReference>
<dbReference type="GO" id="GO:0097602">
    <property type="term" value="F:cullin family protein binding"/>
    <property type="evidence" value="ECO:0007669"/>
    <property type="project" value="InterPro"/>
</dbReference>
<keyword evidence="8" id="KW-0862">Zinc</keyword>
<accession>A0A177AWK0</accession>
<evidence type="ECO:0000256" key="8">
    <source>
        <dbReference type="ARBA" id="ARBA00022833"/>
    </source>
</evidence>
<protein>
    <recommendedName>
        <fullName evidence="2">Anaphase-promoting complex subunit 11</fullName>
    </recommendedName>
</protein>
<name>A0A177AWK0_9BILA</name>
<keyword evidence="7" id="KW-0833">Ubl conjugation pathway</keyword>
<dbReference type="PANTHER" id="PTHR11210">
    <property type="entry name" value="RING BOX"/>
    <property type="match status" value="1"/>
</dbReference>
<dbReference type="AlphaFoldDB" id="A0A177AWK0"/>
<dbReference type="InterPro" id="IPR024991">
    <property type="entry name" value="RING-H2_APC11"/>
</dbReference>
<dbReference type="EMBL" id="LWCA01000944">
    <property type="protein sequence ID" value="OAF66397.1"/>
    <property type="molecule type" value="Genomic_DNA"/>
</dbReference>
<dbReference type="PROSITE" id="PS50089">
    <property type="entry name" value="ZF_RING_2"/>
    <property type="match status" value="1"/>
</dbReference>
<keyword evidence="9" id="KW-0131">Cell cycle</keyword>
<evidence type="ECO:0000256" key="10">
    <source>
        <dbReference type="PROSITE-ProRule" id="PRU00175"/>
    </source>
</evidence>
<comment type="similarity">
    <text evidence="1">Belongs to the RING-box family.</text>
</comment>
<keyword evidence="4" id="KW-0479">Metal-binding</keyword>
<evidence type="ECO:0000256" key="2">
    <source>
        <dbReference type="ARBA" id="ARBA00013928"/>
    </source>
</evidence>
<dbReference type="InterPro" id="IPR001841">
    <property type="entry name" value="Znf_RING"/>
</dbReference>
<dbReference type="Pfam" id="PF12861">
    <property type="entry name" value="zf-ANAPC11"/>
    <property type="match status" value="1"/>
</dbReference>
<evidence type="ECO:0000256" key="6">
    <source>
        <dbReference type="ARBA" id="ARBA00022776"/>
    </source>
</evidence>
<dbReference type="InterPro" id="IPR051031">
    <property type="entry name" value="RING-box_E3_Ubiquitin_Ligase"/>
</dbReference>
<dbReference type="GO" id="GO:0031145">
    <property type="term" value="P:anaphase-promoting complex-dependent catabolic process"/>
    <property type="evidence" value="ECO:0007669"/>
    <property type="project" value="InterPro"/>
</dbReference>
<evidence type="ECO:0000256" key="1">
    <source>
        <dbReference type="ARBA" id="ARBA00009273"/>
    </source>
</evidence>
<keyword evidence="5 10" id="KW-0863">Zinc-finger</keyword>
<feature type="domain" description="RING-type" evidence="11">
    <location>
        <begin position="34"/>
        <end position="78"/>
    </location>
</feature>
<proteinExistence type="inferred from homology"/>
<evidence type="ECO:0000256" key="3">
    <source>
        <dbReference type="ARBA" id="ARBA00022618"/>
    </source>
</evidence>
<dbReference type="OrthoDB" id="1681166at2759"/>
<evidence type="ECO:0000256" key="4">
    <source>
        <dbReference type="ARBA" id="ARBA00022723"/>
    </source>
</evidence>
<evidence type="ECO:0000313" key="12">
    <source>
        <dbReference type="EMBL" id="OAF66397.1"/>
    </source>
</evidence>
<keyword evidence="3" id="KW-0132">Cell division</keyword>
<evidence type="ECO:0000256" key="5">
    <source>
        <dbReference type="ARBA" id="ARBA00022771"/>
    </source>
</evidence>
<gene>
    <name evidence="12" type="ORF">A3Q56_05879</name>
</gene>
<keyword evidence="6" id="KW-0498">Mitosis</keyword>
<sequence>MKCEIVKLNFVTSWAWNARESTCGICKRSFDTCCSECTYPGEECPLTEGKCCHEFHMHCILKWINSSQSNSNQCPMCRQDWNFLA</sequence>
<keyword evidence="13" id="KW-1185">Reference proteome</keyword>
<reference evidence="12 13" key="1">
    <citation type="submission" date="2016-04" db="EMBL/GenBank/DDBJ databases">
        <title>The genome of Intoshia linei affirms orthonectids as highly simplified spiralians.</title>
        <authorList>
            <person name="Mikhailov K.V."/>
            <person name="Slusarev G.S."/>
            <person name="Nikitin M.A."/>
            <person name="Logacheva M.D."/>
            <person name="Penin A."/>
            <person name="Aleoshin V."/>
            <person name="Panchin Y.V."/>
        </authorList>
    </citation>
    <scope>NUCLEOTIDE SEQUENCE [LARGE SCALE GENOMIC DNA]</scope>
    <source>
        <strain evidence="12">Intl2013</strain>
        <tissue evidence="12">Whole animal</tissue>
    </source>
</reference>
<dbReference type="Proteomes" id="UP000078046">
    <property type="component" value="Unassembled WGS sequence"/>
</dbReference>
<dbReference type="GO" id="GO:0051301">
    <property type="term" value="P:cell division"/>
    <property type="evidence" value="ECO:0007669"/>
    <property type="project" value="UniProtKB-KW"/>
</dbReference>
<dbReference type="GO" id="GO:0061630">
    <property type="term" value="F:ubiquitin protein ligase activity"/>
    <property type="evidence" value="ECO:0007669"/>
    <property type="project" value="InterPro"/>
</dbReference>
<evidence type="ECO:0000259" key="11">
    <source>
        <dbReference type="PROSITE" id="PS50089"/>
    </source>
</evidence>
<dbReference type="Gene3D" id="3.30.40.10">
    <property type="entry name" value="Zinc/RING finger domain, C3HC4 (zinc finger)"/>
    <property type="match status" value="1"/>
</dbReference>
<dbReference type="SUPFAM" id="SSF57850">
    <property type="entry name" value="RING/U-box"/>
    <property type="match status" value="1"/>
</dbReference>
<dbReference type="InterPro" id="IPR013083">
    <property type="entry name" value="Znf_RING/FYVE/PHD"/>
</dbReference>
<comment type="caution">
    <text evidence="12">The sequence shown here is derived from an EMBL/GenBank/DDBJ whole genome shotgun (WGS) entry which is preliminary data.</text>
</comment>
<evidence type="ECO:0000256" key="7">
    <source>
        <dbReference type="ARBA" id="ARBA00022786"/>
    </source>
</evidence>
<organism evidence="12 13">
    <name type="scientific">Intoshia linei</name>
    <dbReference type="NCBI Taxonomy" id="1819745"/>
    <lineage>
        <taxon>Eukaryota</taxon>
        <taxon>Metazoa</taxon>
        <taxon>Spiralia</taxon>
        <taxon>Lophotrochozoa</taxon>
        <taxon>Mesozoa</taxon>
        <taxon>Orthonectida</taxon>
        <taxon>Rhopaluridae</taxon>
        <taxon>Intoshia</taxon>
    </lineage>
</organism>